<feature type="region of interest" description="Disordered" evidence="1">
    <location>
        <begin position="617"/>
        <end position="648"/>
    </location>
</feature>
<proteinExistence type="predicted"/>
<feature type="region of interest" description="Disordered" evidence="1">
    <location>
        <begin position="289"/>
        <end position="328"/>
    </location>
</feature>
<dbReference type="Proteomes" id="UP000674318">
    <property type="component" value="Unassembled WGS sequence"/>
</dbReference>
<dbReference type="Pfam" id="PF06294">
    <property type="entry name" value="CH_2"/>
    <property type="match status" value="1"/>
</dbReference>
<dbReference type="GO" id="GO:0008017">
    <property type="term" value="F:microtubule binding"/>
    <property type="evidence" value="ECO:0007669"/>
    <property type="project" value="TreeGrafter"/>
</dbReference>
<keyword evidence="4" id="KW-1185">Reference proteome</keyword>
<feature type="region of interest" description="Disordered" evidence="1">
    <location>
        <begin position="351"/>
        <end position="430"/>
    </location>
</feature>
<dbReference type="PANTHER" id="PTHR12509:SF8">
    <property type="entry name" value="SPERMATOGENESIS-ASSOCIATED PROTEIN 4"/>
    <property type="match status" value="1"/>
</dbReference>
<feature type="compositionally biased region" description="Low complexity" evidence="1">
    <location>
        <begin position="299"/>
        <end position="315"/>
    </location>
</feature>
<sequence>MQREVIKWVQSLDLSAPIQNPKRDLATGHLAAEIVAHYTGTKYLDLHRLPNGVASATKCDVWSQVYRALQQVGCKSVTQPLIDAVLRREPNAALTVLEYLYEHFTSHKLSMRGLDAVGTSKNAYVQPQNCASTAMLLRVADGKSNRIFDPSLEGEISNETGTALSPTSAVLLNGAGRGGAAADALSSAIQDAMADESEAFGADSRGLSTRALQHRLALIDNDELAGGANALQAYPRYARHTASTLVHTASGSRKDVVLDRPKYTSDEILQRQQNKCILQQHAVVQKLQGEADGAIRGNPSRTRSGTSTWTSSPSSLSPPLPGNVALPANKDVPATVSLATLYRGRFYRQPDSLTSTGAAKGTTGSANVKKGKQGEAGSRTRRGAPASSSKNHLTVIEDKPLYNTAAATGDPPPKSELVGGVNGSGGTGGPRLMPKLRVTVQTASIQAALAQRSTGWDLQERAAELSREHFAKHNYSLRPALGEILADVLSAHKQLQRLFDCCVEDGSSEVLDNVLSHLLAHQDEFSPSCVQACWQALTQHVDGIVAILQRDPEEYAYLIESLAFAFTRKAAEVRLLHVSQSVTVSCEVDDAQPEGESPCTARIESCAETVTRRRSTAASSGPLGGAGDSAASANSNGSTRRRQGLDEAPLTATQRAASLAVGSCDASYAGSAPLGRPRAIIDTRDGLPLACAFGFLYHVARQLDVRTAAYLLERYVLRITKPFLLRHGTVAVREAVARVVSASFVPTTRKTHHASADTEIIDGEAEKAFVQFLSGTLARALLGSAPTVPDHDGDAASKSCADKIPHSVTICDANPSAPPPLALHLQRTYWLVFLHAVAEYPRVTDYGATLFADAKGLLATCVRRGAIACLSSTDVDLLTIGVGLTIEYSERWLPRDASPNGTAEEDTVAAALDLFSHVLPSLNDTAGEPSIPWWKTHAPNTWECRLMVLRLCIALLDHPFFHGAVPRRASADVRGDCTETASHTWRSTIDAAAAECLLTFDNASSWQLQLALGLAAKSVDQTSAPALTDAWCKLLFSIPSTSLLVQLVPYDERTVRQRLLHPLQSAAVARERAESWDSKGAQRHARPQQGLTAPSPNEPAPLSVSTSIAGAGQPESWTLTPAMDRGGYSCTAGSSAAAEAAVHFLCGRVLSVYAAIPLNQTWYAEGVVDALLPPLTDSDVTDVTSPPPEAPVVQPALPLLVMAAALLSPPSSTTTVAAVRSMASRYRLLSISPADGNQAEMERPSSTFWLSALRRAWPLLKACGVSQEPAVHRAHTDPIESQLDFEGREAVASPRAASTTLNSAAVGLSLEDLNTIVLSIFLRVADADAVASATVAAAGDDARLCRIAIQWAETTLSEMCPLLCHKKE</sequence>
<dbReference type="InterPro" id="IPR036872">
    <property type="entry name" value="CH_dom_sf"/>
</dbReference>
<reference evidence="3 4" key="1">
    <citation type="submission" date="2021-02" db="EMBL/GenBank/DDBJ databases">
        <title>Porcisia hertigi Genome sequencing and assembly.</title>
        <authorList>
            <person name="Almutairi H."/>
            <person name="Gatherer D."/>
        </authorList>
    </citation>
    <scope>NUCLEOTIDE SEQUENCE [LARGE SCALE GENOMIC DNA]</scope>
    <source>
        <strain evidence="3 4">C119</strain>
    </source>
</reference>
<name>A0A836I841_9TRYP</name>
<dbReference type="GeneID" id="94291806"/>
<comment type="caution">
    <text evidence="3">The sequence shown here is derived from an EMBL/GenBank/DDBJ whole genome shotgun (WGS) entry which is preliminary data.</text>
</comment>
<organism evidence="3 4">
    <name type="scientific">Porcisia hertigi</name>
    <dbReference type="NCBI Taxonomy" id="2761500"/>
    <lineage>
        <taxon>Eukaryota</taxon>
        <taxon>Discoba</taxon>
        <taxon>Euglenozoa</taxon>
        <taxon>Kinetoplastea</taxon>
        <taxon>Metakinetoplastina</taxon>
        <taxon>Trypanosomatida</taxon>
        <taxon>Trypanosomatidae</taxon>
        <taxon>Leishmaniinae</taxon>
        <taxon>Porcisia</taxon>
    </lineage>
</organism>
<dbReference type="GO" id="GO:0051493">
    <property type="term" value="P:regulation of cytoskeleton organization"/>
    <property type="evidence" value="ECO:0007669"/>
    <property type="project" value="TreeGrafter"/>
</dbReference>
<dbReference type="OrthoDB" id="62528at2759"/>
<dbReference type="Gene3D" id="1.10.418.10">
    <property type="entry name" value="Calponin-like domain"/>
    <property type="match status" value="1"/>
</dbReference>
<dbReference type="PANTHER" id="PTHR12509">
    <property type="entry name" value="SPERMATOGENESIS-ASSOCIATED 4-RELATED"/>
    <property type="match status" value="1"/>
</dbReference>
<feature type="compositionally biased region" description="Gly residues" evidence="1">
    <location>
        <begin position="420"/>
        <end position="429"/>
    </location>
</feature>
<dbReference type="InterPro" id="IPR010441">
    <property type="entry name" value="CH_2"/>
</dbReference>
<dbReference type="GO" id="GO:0005930">
    <property type="term" value="C:axoneme"/>
    <property type="evidence" value="ECO:0007669"/>
    <property type="project" value="TreeGrafter"/>
</dbReference>
<dbReference type="EMBL" id="JAFJZO010000019">
    <property type="protein sequence ID" value="KAG5507029.1"/>
    <property type="molecule type" value="Genomic_DNA"/>
</dbReference>
<feature type="compositionally biased region" description="Low complexity" evidence="1">
    <location>
        <begin position="628"/>
        <end position="638"/>
    </location>
</feature>
<feature type="domain" description="Calponin-homology (CH)" evidence="2">
    <location>
        <begin position="1"/>
        <end position="105"/>
    </location>
</feature>
<dbReference type="PROSITE" id="PS50021">
    <property type="entry name" value="CH"/>
    <property type="match status" value="1"/>
</dbReference>
<accession>A0A836I841</accession>
<evidence type="ECO:0000256" key="1">
    <source>
        <dbReference type="SAM" id="MobiDB-lite"/>
    </source>
</evidence>
<gene>
    <name evidence="3" type="ORF">JKF63_05775</name>
</gene>
<protein>
    <recommendedName>
        <fullName evidence="2">Calponin-homology (CH) domain-containing protein</fullName>
    </recommendedName>
</protein>
<dbReference type="KEGG" id="phet:94291806"/>
<dbReference type="RefSeq" id="XP_067757755.1">
    <property type="nucleotide sequence ID" value="XM_067901729.1"/>
</dbReference>
<feature type="compositionally biased region" description="Low complexity" evidence="1">
    <location>
        <begin position="352"/>
        <end position="366"/>
    </location>
</feature>
<evidence type="ECO:0000313" key="3">
    <source>
        <dbReference type="EMBL" id="KAG5507029.1"/>
    </source>
</evidence>
<evidence type="ECO:0000313" key="4">
    <source>
        <dbReference type="Proteomes" id="UP000674318"/>
    </source>
</evidence>
<evidence type="ECO:0000259" key="2">
    <source>
        <dbReference type="PROSITE" id="PS50021"/>
    </source>
</evidence>
<dbReference type="InterPro" id="IPR001715">
    <property type="entry name" value="CH_dom"/>
</dbReference>
<dbReference type="InterPro" id="IPR052111">
    <property type="entry name" value="Spermatogenesis_Ciliary_MAP"/>
</dbReference>
<feature type="region of interest" description="Disordered" evidence="1">
    <location>
        <begin position="1071"/>
        <end position="1116"/>
    </location>
</feature>